<dbReference type="NCBIfam" id="NF045476">
    <property type="entry name" value="Opp4C"/>
    <property type="match status" value="1"/>
</dbReference>
<evidence type="ECO:0000256" key="6">
    <source>
        <dbReference type="ARBA" id="ARBA00023136"/>
    </source>
</evidence>
<dbReference type="InterPro" id="IPR000515">
    <property type="entry name" value="MetI-like"/>
</dbReference>
<dbReference type="PANTHER" id="PTHR43386:SF1">
    <property type="entry name" value="D,D-DIPEPTIDE TRANSPORT SYSTEM PERMEASE PROTEIN DDPC-RELATED"/>
    <property type="match status" value="1"/>
</dbReference>
<keyword evidence="6 7" id="KW-0472">Membrane</keyword>
<evidence type="ECO:0000313" key="10">
    <source>
        <dbReference type="EMBL" id="KGX83861.1"/>
    </source>
</evidence>
<reference evidence="10 11" key="1">
    <citation type="submission" date="2013-08" db="EMBL/GenBank/DDBJ databases">
        <authorList>
            <person name="Huang J."/>
            <person name="Wang G."/>
        </authorList>
    </citation>
    <scope>NUCLEOTIDE SEQUENCE [LARGE SCALE GENOMIC DNA]</scope>
    <source>
        <strain evidence="10 11">BH030004</strain>
    </source>
</reference>
<dbReference type="RefSeq" id="WP_027447554.1">
    <property type="nucleotide sequence ID" value="NZ_AULJ01000070.1"/>
</dbReference>
<keyword evidence="11" id="KW-1185">Reference proteome</keyword>
<feature type="transmembrane region" description="Helical" evidence="7">
    <location>
        <begin position="37"/>
        <end position="58"/>
    </location>
</feature>
<dbReference type="STRING" id="1385511.GCA_000425225_04074"/>
<organism evidence="10 11">
    <name type="scientific">Pontibacillus marinus BH030004 = DSM 16465</name>
    <dbReference type="NCBI Taxonomy" id="1385511"/>
    <lineage>
        <taxon>Bacteria</taxon>
        <taxon>Bacillati</taxon>
        <taxon>Bacillota</taxon>
        <taxon>Bacilli</taxon>
        <taxon>Bacillales</taxon>
        <taxon>Bacillaceae</taxon>
        <taxon>Pontibacillus</taxon>
    </lineage>
</organism>
<evidence type="ECO:0000256" key="8">
    <source>
        <dbReference type="SAM" id="MobiDB-lite"/>
    </source>
</evidence>
<dbReference type="OrthoDB" id="9797472at2"/>
<keyword evidence="3" id="KW-1003">Cell membrane</keyword>
<evidence type="ECO:0000256" key="3">
    <source>
        <dbReference type="ARBA" id="ARBA00022475"/>
    </source>
</evidence>
<dbReference type="Pfam" id="PF00528">
    <property type="entry name" value="BPD_transp_1"/>
    <property type="match status" value="1"/>
</dbReference>
<dbReference type="InterPro" id="IPR050366">
    <property type="entry name" value="BP-dependent_transpt_permease"/>
</dbReference>
<dbReference type="eggNOG" id="COG1173">
    <property type="taxonomic scope" value="Bacteria"/>
</dbReference>
<dbReference type="AlphaFoldDB" id="A0A0A5FSV9"/>
<gene>
    <name evidence="10" type="ORF">N783_20805</name>
</gene>
<feature type="transmembrane region" description="Helical" evidence="7">
    <location>
        <begin position="164"/>
        <end position="183"/>
    </location>
</feature>
<feature type="region of interest" description="Disordered" evidence="8">
    <location>
        <begin position="1"/>
        <end position="22"/>
    </location>
</feature>
<dbReference type="InterPro" id="IPR025966">
    <property type="entry name" value="OppC_N"/>
</dbReference>
<dbReference type="Pfam" id="PF12911">
    <property type="entry name" value="OppC_N"/>
    <property type="match status" value="1"/>
</dbReference>
<dbReference type="InterPro" id="IPR053523">
    <property type="entry name" value="Oligopeptide_permease_AppC"/>
</dbReference>
<dbReference type="InterPro" id="IPR035906">
    <property type="entry name" value="MetI-like_sf"/>
</dbReference>
<keyword evidence="2 7" id="KW-0813">Transport</keyword>
<sequence>MEVVHNKDTQTQSPTTKPSKSLSPWAMARRKFMRNKLAMISLVYLIILSILSFLAPFITTADVTLVNIGQMSLAPSAEHWFGTDTSGRDVFTRLLYGGRVSLFVGLSCTTIILFIGTLVGSIAGYFGGTVDNLLMRFTDFMLNFPFLVFVIVLNAILFGIVSGLWVLIGVLSILGWGGVARLVRSKILAEKENEYILAAISIGCKPSKVIMKHLLPNVLTTVIVQATILFAGMIVAESGLSYLGFGVPQEVPSWGNMLSASQQPNVLQNMPWVWVPPALILIMTILSINFIGEGIKEALNPKSFR</sequence>
<proteinExistence type="inferred from homology"/>
<dbReference type="Proteomes" id="UP000030403">
    <property type="component" value="Unassembled WGS sequence"/>
</dbReference>
<dbReference type="SUPFAM" id="SSF161098">
    <property type="entry name" value="MetI-like"/>
    <property type="match status" value="1"/>
</dbReference>
<dbReference type="GO" id="GO:0005886">
    <property type="term" value="C:plasma membrane"/>
    <property type="evidence" value="ECO:0007669"/>
    <property type="project" value="UniProtKB-SubCell"/>
</dbReference>
<dbReference type="CDD" id="cd06261">
    <property type="entry name" value="TM_PBP2"/>
    <property type="match status" value="1"/>
</dbReference>
<comment type="similarity">
    <text evidence="7">Belongs to the binding-protein-dependent transport system permease family.</text>
</comment>
<feature type="compositionally biased region" description="Low complexity" evidence="8">
    <location>
        <begin position="9"/>
        <end position="22"/>
    </location>
</feature>
<dbReference type="GO" id="GO:0055085">
    <property type="term" value="P:transmembrane transport"/>
    <property type="evidence" value="ECO:0007669"/>
    <property type="project" value="InterPro"/>
</dbReference>
<evidence type="ECO:0000256" key="7">
    <source>
        <dbReference type="RuleBase" id="RU363032"/>
    </source>
</evidence>
<comment type="caution">
    <text evidence="10">The sequence shown here is derived from an EMBL/GenBank/DDBJ whole genome shotgun (WGS) entry which is preliminary data.</text>
</comment>
<feature type="transmembrane region" description="Helical" evidence="7">
    <location>
        <begin position="102"/>
        <end position="128"/>
    </location>
</feature>
<feature type="domain" description="ABC transmembrane type-1" evidence="9">
    <location>
        <begin position="98"/>
        <end position="292"/>
    </location>
</feature>
<feature type="transmembrane region" description="Helical" evidence="7">
    <location>
        <begin position="214"/>
        <end position="236"/>
    </location>
</feature>
<accession>A0A0A5FSV9</accession>
<name>A0A0A5FSV9_9BACI</name>
<dbReference type="Gene3D" id="1.10.3720.10">
    <property type="entry name" value="MetI-like"/>
    <property type="match status" value="1"/>
</dbReference>
<evidence type="ECO:0000256" key="4">
    <source>
        <dbReference type="ARBA" id="ARBA00022692"/>
    </source>
</evidence>
<protein>
    <submittedName>
        <fullName evidence="10">Peptide ABC transporter permease</fullName>
    </submittedName>
</protein>
<feature type="transmembrane region" description="Helical" evidence="7">
    <location>
        <begin position="140"/>
        <end position="158"/>
    </location>
</feature>
<evidence type="ECO:0000259" key="9">
    <source>
        <dbReference type="PROSITE" id="PS50928"/>
    </source>
</evidence>
<dbReference type="PROSITE" id="PS50928">
    <property type="entry name" value="ABC_TM1"/>
    <property type="match status" value="1"/>
</dbReference>
<evidence type="ECO:0000256" key="2">
    <source>
        <dbReference type="ARBA" id="ARBA00022448"/>
    </source>
</evidence>
<keyword evidence="4 7" id="KW-0812">Transmembrane</keyword>
<evidence type="ECO:0000256" key="5">
    <source>
        <dbReference type="ARBA" id="ARBA00022989"/>
    </source>
</evidence>
<dbReference type="EMBL" id="AVPF01000078">
    <property type="protein sequence ID" value="KGX83861.1"/>
    <property type="molecule type" value="Genomic_DNA"/>
</dbReference>
<comment type="subcellular location">
    <subcellularLocation>
        <location evidence="1 7">Cell membrane</location>
        <topology evidence="1 7">Multi-pass membrane protein</topology>
    </subcellularLocation>
</comment>
<feature type="transmembrane region" description="Helical" evidence="7">
    <location>
        <begin position="272"/>
        <end position="292"/>
    </location>
</feature>
<dbReference type="PANTHER" id="PTHR43386">
    <property type="entry name" value="OLIGOPEPTIDE TRANSPORT SYSTEM PERMEASE PROTEIN APPC"/>
    <property type="match status" value="1"/>
</dbReference>
<evidence type="ECO:0000256" key="1">
    <source>
        <dbReference type="ARBA" id="ARBA00004651"/>
    </source>
</evidence>
<evidence type="ECO:0000313" key="11">
    <source>
        <dbReference type="Proteomes" id="UP000030403"/>
    </source>
</evidence>
<keyword evidence="5 7" id="KW-1133">Transmembrane helix</keyword>